<evidence type="ECO:0000256" key="10">
    <source>
        <dbReference type="ARBA" id="ARBA00022908"/>
    </source>
</evidence>
<evidence type="ECO:0000256" key="3">
    <source>
        <dbReference type="ARBA" id="ARBA00022695"/>
    </source>
</evidence>
<dbReference type="CDD" id="cd00303">
    <property type="entry name" value="retropepsin_like"/>
    <property type="match status" value="1"/>
</dbReference>
<evidence type="ECO:0000256" key="7">
    <source>
        <dbReference type="ARBA" id="ARBA00022759"/>
    </source>
</evidence>
<feature type="domain" description="Integrase catalytic" evidence="19">
    <location>
        <begin position="1155"/>
        <end position="1319"/>
    </location>
</feature>
<evidence type="ECO:0000259" key="19">
    <source>
        <dbReference type="PROSITE" id="PS50994"/>
    </source>
</evidence>
<dbReference type="SUPFAM" id="SSF56672">
    <property type="entry name" value="DNA/RNA polymerases"/>
    <property type="match status" value="1"/>
</dbReference>
<evidence type="ECO:0000313" key="20">
    <source>
        <dbReference type="Proteomes" id="UP000504610"/>
    </source>
</evidence>
<dbReference type="GO" id="GO:0015074">
    <property type="term" value="P:DNA integration"/>
    <property type="evidence" value="ECO:0007669"/>
    <property type="project" value="UniProtKB-KW"/>
</dbReference>
<dbReference type="CDD" id="cd01647">
    <property type="entry name" value="RT_LTR"/>
    <property type="match status" value="1"/>
</dbReference>
<evidence type="ECO:0000256" key="12">
    <source>
        <dbReference type="ARBA" id="ARBA00022932"/>
    </source>
</evidence>
<evidence type="ECO:0000256" key="1">
    <source>
        <dbReference type="ARBA" id="ARBA00022670"/>
    </source>
</evidence>
<keyword evidence="1" id="KW-0645">Protease</keyword>
<dbReference type="Pfam" id="PF08284">
    <property type="entry name" value="RVP_2"/>
    <property type="match status" value="1"/>
</dbReference>
<dbReference type="InterPro" id="IPR036397">
    <property type="entry name" value="RNaseH_sf"/>
</dbReference>
<evidence type="ECO:0000256" key="14">
    <source>
        <dbReference type="ARBA" id="ARBA00023172"/>
    </source>
</evidence>
<keyword evidence="14" id="KW-0233">DNA recombination</keyword>
<dbReference type="CDD" id="cd09274">
    <property type="entry name" value="RNase_HI_RT_Ty3"/>
    <property type="match status" value="1"/>
</dbReference>
<evidence type="ECO:0000256" key="5">
    <source>
        <dbReference type="ARBA" id="ARBA00022723"/>
    </source>
</evidence>
<evidence type="ECO:0000256" key="11">
    <source>
        <dbReference type="ARBA" id="ARBA00022918"/>
    </source>
</evidence>
<sequence length="1541" mass="175411">MAFTDEVDDRINSIDNTVAELQNQVEVISGGWKRLTNSNDEMNNRIGSVEKELSAVIQILNRLESHMIGDKGKAVATSSTPVTQVPFTFPRNEPGSDELGYRTNQNSFANRDSLLKKIELPVFDGSLPYGWISRVERYFRAARYDDQQKVEMVALSLTGAVGNWYTWENEEEPFLSWNQFKQRMLDRFAESKDDEPRNRLSALKQTDSVQTYVREFEELINVVKGIDEDNLVSRFYTGLKPEMKEVIRMKEPKGLRNHIAAVVKMESSMFCRLLAGKSQPEQSSTKNNSSWSRAKPSGGDQHLDKLKTAATEKLTAATVARPRLDLTPEELAELKRLKLCFKCKAKWFKGHLCGNPILQVFTLINGSEVELGECTQDEEEAIQDTTGSQLMQISLFSFLGMDSPTTMKVRGRVGNHTMTILIDSGATHNFIAPTFIKKAHLPTITNTKLQVLLGTGIIVQGLGVCTQVPLHIQGLEFVVDCIALELSGVDLVLGVQWLRKLGLCEIDWEKQEWSFVWGKERVKLRGESDLHLPTNALQSLFPVCYDAMQDVAGRWLYTHNVSATSCEITPIEISCVLEGFSKVFDMPGGLPPRRDIEHQILLKPGTSPVSVRPYRYPQAHQEAMTTLVQDMLQKGIIRASRSPYSSPVLLVKKKDKSWRFCVDYRALNQVTVADKFPIPLIDQLLDQLHGAMIFSKLDLTSGYHQIRMQQEDVEKTAFRTHDGHYEFLVMPFGLTNAPASFQALMNEIFRPYLNKFILVFFDDILVYSSSLEEHAKHLQLALSILEQHQLYANKKKCVFGQKSVEYLGHVISEKGVATDSAKTEAMRLWPTPKNVKQLRGFLGLTGYYRRFIQSYGSLARPLTDLLKKEQFLWSSATQEVFDKLKAKMLEAPVLALPDFTQPFVVETDASGFGIGAVLMQNKRPIAYFSHGLSAREQQKPIYERELMAVVLAIRKWKHYLLGRRFVVHTDQRSLKYLLEQREVSMEYQKWLVKLLGYEFDILFKPGSENAAADGLSRIDHSGELISSSALFALTTPSALQLKELYQEIADDIAIQDTIRLIKEGNTVKAGLTVGDDKLWYKGRLVIPKTSTMIPLILAECHDGIAGGHSGVLKTVKRIQLWFHWEGLFRAVQQHVAACQICQTHKYSTLSPAGLLQPLPIPDQIWEDLSMDFIEGLPMSYGNNVILVVVDRLSKYSHFMLLKHPFTAAEVAKRFVAEIVRLHGFPKSIVSDRDKVFLSQFWKELFRLAETKLKFSTSFHPQTDGQTEVLNRCLETYLRCFASSHPRTWSKFLSWAELWYNTSYHTSLHTTPFRVVYGRDPPGLLRYEQGSTENGDLESMLLERDAMLEDVKHQLIHAQQLMKNNADKHRRDVEFEVGTMVFLKLRPYRQQSVARRVCQKLSAKYFGPYKVEERIGKAAYRLQLPTSSKIHPVFHVSQLKAVVGKHHVVLPLPELNIDDEELVLSPEEILDSRYNDVGQLQVLVKWHGIPAEAATWMDVREFRKQFPSYQLEGKLSVKGGGNDKLDRVFVRRGAEERSVEER</sequence>
<dbReference type="FunFam" id="3.30.70.270:FF:000020">
    <property type="entry name" value="Transposon Tf2-6 polyprotein-like Protein"/>
    <property type="match status" value="1"/>
</dbReference>
<name>A0A9W3CE12_RAPSA</name>
<keyword evidence="7" id="KW-0255">Endonuclease</keyword>
<evidence type="ECO:0000256" key="8">
    <source>
        <dbReference type="ARBA" id="ARBA00022801"/>
    </source>
</evidence>
<dbReference type="InterPro" id="IPR000953">
    <property type="entry name" value="Chromo/chromo_shadow_dom"/>
</dbReference>
<dbReference type="GO" id="GO:0004190">
    <property type="term" value="F:aspartic-type endopeptidase activity"/>
    <property type="evidence" value="ECO:0007669"/>
    <property type="project" value="UniProtKB-KW"/>
</dbReference>
<dbReference type="InterPro" id="IPR041588">
    <property type="entry name" value="Integrase_H2C2"/>
</dbReference>
<keyword evidence="11" id="KW-0695">RNA-directed DNA polymerase</keyword>
<feature type="domain" description="Chromo" evidence="17">
    <location>
        <begin position="1463"/>
        <end position="1495"/>
    </location>
</feature>
<dbReference type="Gene3D" id="3.30.70.270">
    <property type="match status" value="2"/>
</dbReference>
<dbReference type="SUPFAM" id="SSF53098">
    <property type="entry name" value="Ribonuclease H-like"/>
    <property type="match status" value="1"/>
</dbReference>
<dbReference type="Gene3D" id="3.10.10.10">
    <property type="entry name" value="HIV Type 1 Reverse Transcriptase, subunit A, domain 1"/>
    <property type="match status" value="1"/>
</dbReference>
<keyword evidence="15" id="KW-0511">Multifunctional enzyme</keyword>
<feature type="region of interest" description="Disordered" evidence="16">
    <location>
        <begin position="277"/>
        <end position="302"/>
    </location>
</feature>
<protein>
    <submittedName>
        <fullName evidence="21">Transposon Tf2-1 polyprotein isoform X1</fullName>
    </submittedName>
</protein>
<dbReference type="Pfam" id="PF00078">
    <property type="entry name" value="RVT_1"/>
    <property type="match status" value="1"/>
</dbReference>
<dbReference type="InterPro" id="IPR021109">
    <property type="entry name" value="Peptidase_aspartic_dom_sf"/>
</dbReference>
<dbReference type="GO" id="GO:0046872">
    <property type="term" value="F:metal ion binding"/>
    <property type="evidence" value="ECO:0007669"/>
    <property type="project" value="UniProtKB-KW"/>
</dbReference>
<keyword evidence="5" id="KW-0479">Metal-binding</keyword>
<dbReference type="Pfam" id="PF17921">
    <property type="entry name" value="Integrase_H2C2"/>
    <property type="match status" value="1"/>
</dbReference>
<evidence type="ECO:0000256" key="13">
    <source>
        <dbReference type="ARBA" id="ARBA00023125"/>
    </source>
</evidence>
<dbReference type="InterPro" id="IPR043128">
    <property type="entry name" value="Rev_trsase/Diguanyl_cyclase"/>
</dbReference>
<dbReference type="RefSeq" id="XP_056849743.1">
    <property type="nucleotide sequence ID" value="XM_056993763.1"/>
</dbReference>
<evidence type="ECO:0000256" key="4">
    <source>
        <dbReference type="ARBA" id="ARBA00022722"/>
    </source>
</evidence>
<dbReference type="InterPro" id="IPR016197">
    <property type="entry name" value="Chromo-like_dom_sf"/>
</dbReference>
<dbReference type="PANTHER" id="PTHR37984:SF5">
    <property type="entry name" value="PROTEIN NYNRIN-LIKE"/>
    <property type="match status" value="1"/>
</dbReference>
<dbReference type="GO" id="GO:0006310">
    <property type="term" value="P:DNA recombination"/>
    <property type="evidence" value="ECO:0007669"/>
    <property type="project" value="UniProtKB-KW"/>
</dbReference>
<dbReference type="Pfam" id="PF03732">
    <property type="entry name" value="Retrotrans_gag"/>
    <property type="match status" value="1"/>
</dbReference>
<dbReference type="SUPFAM" id="SSF54160">
    <property type="entry name" value="Chromo domain-like"/>
    <property type="match status" value="1"/>
</dbReference>
<dbReference type="InterPro" id="IPR056924">
    <property type="entry name" value="SH3_Tf2-1"/>
</dbReference>
<dbReference type="InterPro" id="IPR041577">
    <property type="entry name" value="RT_RNaseH_2"/>
</dbReference>
<dbReference type="Proteomes" id="UP000504610">
    <property type="component" value="Chromosome 9"/>
</dbReference>
<dbReference type="Pfam" id="PF17919">
    <property type="entry name" value="RT_RNaseH_2"/>
    <property type="match status" value="1"/>
</dbReference>
<dbReference type="Pfam" id="PF24626">
    <property type="entry name" value="SH3_Tf2-1"/>
    <property type="match status" value="1"/>
</dbReference>
<keyword evidence="13" id="KW-0238">DNA-binding</keyword>
<dbReference type="FunFam" id="3.10.10.10:FF:000007">
    <property type="entry name" value="Retrovirus-related Pol polyprotein from transposon 17.6-like Protein"/>
    <property type="match status" value="1"/>
</dbReference>
<evidence type="ECO:0000256" key="9">
    <source>
        <dbReference type="ARBA" id="ARBA00022842"/>
    </source>
</evidence>
<dbReference type="Gene3D" id="3.30.420.10">
    <property type="entry name" value="Ribonuclease H-like superfamily/Ribonuclease H"/>
    <property type="match status" value="1"/>
</dbReference>
<dbReference type="InterPro" id="IPR012337">
    <property type="entry name" value="RNaseH-like_sf"/>
</dbReference>
<dbReference type="GO" id="GO:0004519">
    <property type="term" value="F:endonuclease activity"/>
    <property type="evidence" value="ECO:0007669"/>
    <property type="project" value="UniProtKB-KW"/>
</dbReference>
<keyword evidence="8" id="KW-0378">Hydrolase</keyword>
<dbReference type="PROSITE" id="PS50878">
    <property type="entry name" value="RT_POL"/>
    <property type="match status" value="1"/>
</dbReference>
<keyword evidence="6" id="KW-0064">Aspartyl protease</keyword>
<evidence type="ECO:0000256" key="6">
    <source>
        <dbReference type="ARBA" id="ARBA00022750"/>
    </source>
</evidence>
<dbReference type="PROSITE" id="PS50013">
    <property type="entry name" value="CHROMO_2"/>
    <property type="match status" value="1"/>
</dbReference>
<dbReference type="PROSITE" id="PS50994">
    <property type="entry name" value="INTEGRASE"/>
    <property type="match status" value="1"/>
</dbReference>
<dbReference type="Gene3D" id="3.10.20.370">
    <property type="match status" value="1"/>
</dbReference>
<evidence type="ECO:0000256" key="16">
    <source>
        <dbReference type="SAM" id="MobiDB-lite"/>
    </source>
</evidence>
<keyword evidence="20" id="KW-1185">Reference proteome</keyword>
<dbReference type="GO" id="GO:0003887">
    <property type="term" value="F:DNA-directed DNA polymerase activity"/>
    <property type="evidence" value="ECO:0007669"/>
    <property type="project" value="UniProtKB-KW"/>
</dbReference>
<keyword evidence="12" id="KW-0239">DNA-directed DNA polymerase</keyword>
<dbReference type="GO" id="GO:0006508">
    <property type="term" value="P:proteolysis"/>
    <property type="evidence" value="ECO:0007669"/>
    <property type="project" value="UniProtKB-KW"/>
</dbReference>
<reference evidence="21" key="2">
    <citation type="submission" date="2025-08" db="UniProtKB">
        <authorList>
            <consortium name="RefSeq"/>
        </authorList>
    </citation>
    <scope>IDENTIFICATION</scope>
    <source>
        <tissue evidence="21">Leaf</tissue>
    </source>
</reference>
<dbReference type="InterPro" id="IPR043502">
    <property type="entry name" value="DNA/RNA_pol_sf"/>
</dbReference>
<evidence type="ECO:0000256" key="2">
    <source>
        <dbReference type="ARBA" id="ARBA00022679"/>
    </source>
</evidence>
<dbReference type="InterPro" id="IPR050951">
    <property type="entry name" value="Retrovirus_Pol_polyprotein"/>
</dbReference>
<dbReference type="Gene3D" id="1.10.340.70">
    <property type="match status" value="1"/>
</dbReference>
<dbReference type="InterPro" id="IPR005162">
    <property type="entry name" value="Retrotrans_gag_dom"/>
</dbReference>
<keyword evidence="10" id="KW-0229">DNA integration</keyword>
<keyword evidence="9" id="KW-0460">Magnesium</keyword>
<evidence type="ECO:0000313" key="21">
    <source>
        <dbReference type="RefSeq" id="XP_056849743.1"/>
    </source>
</evidence>
<dbReference type="InterPro" id="IPR000477">
    <property type="entry name" value="RT_dom"/>
</dbReference>
<dbReference type="GO" id="GO:0003677">
    <property type="term" value="F:DNA binding"/>
    <property type="evidence" value="ECO:0007669"/>
    <property type="project" value="UniProtKB-KW"/>
</dbReference>
<evidence type="ECO:0000259" key="18">
    <source>
        <dbReference type="PROSITE" id="PS50878"/>
    </source>
</evidence>
<proteinExistence type="predicted"/>
<dbReference type="GO" id="GO:0003964">
    <property type="term" value="F:RNA-directed DNA polymerase activity"/>
    <property type="evidence" value="ECO:0007669"/>
    <property type="project" value="UniProtKB-KW"/>
</dbReference>
<dbReference type="Gene3D" id="2.40.50.40">
    <property type="match status" value="1"/>
</dbReference>
<keyword evidence="3" id="KW-0548">Nucleotidyltransferase</keyword>
<feature type="compositionally biased region" description="Polar residues" evidence="16">
    <location>
        <begin position="279"/>
        <end position="292"/>
    </location>
</feature>
<evidence type="ECO:0000256" key="15">
    <source>
        <dbReference type="ARBA" id="ARBA00023268"/>
    </source>
</evidence>
<dbReference type="FunFam" id="3.10.20.370:FF:000001">
    <property type="entry name" value="Retrovirus-related Pol polyprotein from transposon 17.6-like protein"/>
    <property type="match status" value="1"/>
</dbReference>
<evidence type="ECO:0000259" key="17">
    <source>
        <dbReference type="PROSITE" id="PS50013"/>
    </source>
</evidence>
<reference evidence="20" key="1">
    <citation type="journal article" date="2019" name="Database">
        <title>The radish genome database (RadishGD): an integrated information resource for radish genomics.</title>
        <authorList>
            <person name="Yu H.J."/>
            <person name="Baek S."/>
            <person name="Lee Y.J."/>
            <person name="Cho A."/>
            <person name="Mun J.H."/>
        </authorList>
    </citation>
    <scope>NUCLEOTIDE SEQUENCE [LARGE SCALE GENOMIC DNA]</scope>
    <source>
        <strain evidence="20">cv. WK10039</strain>
    </source>
</reference>
<accession>A0A9W3CE12</accession>
<organism evidence="20 21">
    <name type="scientific">Raphanus sativus</name>
    <name type="common">Radish</name>
    <name type="synonym">Raphanus raphanistrum var. sativus</name>
    <dbReference type="NCBI Taxonomy" id="3726"/>
    <lineage>
        <taxon>Eukaryota</taxon>
        <taxon>Viridiplantae</taxon>
        <taxon>Streptophyta</taxon>
        <taxon>Embryophyta</taxon>
        <taxon>Tracheophyta</taxon>
        <taxon>Spermatophyta</taxon>
        <taxon>Magnoliopsida</taxon>
        <taxon>eudicotyledons</taxon>
        <taxon>Gunneridae</taxon>
        <taxon>Pentapetalae</taxon>
        <taxon>rosids</taxon>
        <taxon>malvids</taxon>
        <taxon>Brassicales</taxon>
        <taxon>Brassicaceae</taxon>
        <taxon>Brassiceae</taxon>
        <taxon>Raphanus</taxon>
    </lineage>
</organism>
<keyword evidence="2" id="KW-0808">Transferase</keyword>
<dbReference type="SUPFAM" id="SSF50630">
    <property type="entry name" value="Acid proteases"/>
    <property type="match status" value="1"/>
</dbReference>
<dbReference type="GeneID" id="108827704"/>
<gene>
    <name evidence="21" type="primary">LOC108827704</name>
</gene>
<dbReference type="InterPro" id="IPR001584">
    <property type="entry name" value="Integrase_cat-core"/>
</dbReference>
<feature type="domain" description="Reverse transcriptase" evidence="18">
    <location>
        <begin position="632"/>
        <end position="811"/>
    </location>
</feature>
<dbReference type="Gene3D" id="2.40.70.10">
    <property type="entry name" value="Acid Proteases"/>
    <property type="match status" value="1"/>
</dbReference>
<keyword evidence="4" id="KW-0540">Nuclease</keyword>
<dbReference type="PANTHER" id="PTHR37984">
    <property type="entry name" value="PROTEIN CBG26694"/>
    <property type="match status" value="1"/>
</dbReference>
<dbReference type="OrthoDB" id="2013610at2759"/>